<dbReference type="VEuPathDB" id="HostDB:ENSCPOG00000010838"/>
<dbReference type="HOGENOM" id="CLU_118636_1_0_1"/>
<keyword evidence="4" id="KW-1185">Reference proteome</keyword>
<sequence length="122" mass="12776">MATADPGGCTAPTSTVASRAGSGPERAVGAAGLSSGRRGWERVPATVEKRGPYTVARAPSVQAKLQKHRNLAKAMLRRKGVLGSLPSRPDSSGKRSVRFNKGYTALSQSPDENLVSLDSDSR</sequence>
<proteinExistence type="inferred from homology"/>
<feature type="region of interest" description="Disordered" evidence="2">
    <location>
        <begin position="1"/>
        <end position="45"/>
    </location>
</feature>
<evidence type="ECO:0000313" key="3">
    <source>
        <dbReference type="Ensembl" id="ENSCPOP00000009733.3"/>
    </source>
</evidence>
<gene>
    <name evidence="3" type="primary">FAM219B</name>
</gene>
<evidence type="ECO:0000256" key="1">
    <source>
        <dbReference type="ARBA" id="ARBA00010549"/>
    </source>
</evidence>
<reference evidence="4" key="1">
    <citation type="journal article" date="2011" name="Nature">
        <title>A high-resolution map of human evolutionary constraint using 29 mammals.</title>
        <authorList>
            <person name="Lindblad-Toh K."/>
            <person name="Garber M."/>
            <person name="Zuk O."/>
            <person name="Lin M.F."/>
            <person name="Parker B.J."/>
            <person name="Washietl S."/>
            <person name="Kheradpour P."/>
            <person name="Ernst J."/>
            <person name="Jordan G."/>
            <person name="Mauceli E."/>
            <person name="Ward L.D."/>
            <person name="Lowe C.B."/>
            <person name="Holloway A.K."/>
            <person name="Clamp M."/>
            <person name="Gnerre S."/>
            <person name="Alfoldi J."/>
            <person name="Beal K."/>
            <person name="Chang J."/>
            <person name="Clawson H."/>
            <person name="Cuff J."/>
            <person name="Di Palma F."/>
            <person name="Fitzgerald S."/>
            <person name="Flicek P."/>
            <person name="Guttman M."/>
            <person name="Hubisz M.J."/>
            <person name="Jaffe D.B."/>
            <person name="Jungreis I."/>
            <person name="Kent W.J."/>
            <person name="Kostka D."/>
            <person name="Lara M."/>
            <person name="Martins A.L."/>
            <person name="Massingham T."/>
            <person name="Moltke I."/>
            <person name="Raney B.J."/>
            <person name="Rasmussen M.D."/>
            <person name="Robinson J."/>
            <person name="Stark A."/>
            <person name="Vilella A.J."/>
            <person name="Wen J."/>
            <person name="Xie X."/>
            <person name="Zody M.C."/>
            <person name="Baldwin J."/>
            <person name="Bloom T."/>
            <person name="Chin C.W."/>
            <person name="Heiman D."/>
            <person name="Nicol R."/>
            <person name="Nusbaum C."/>
            <person name="Young S."/>
            <person name="Wilkinson J."/>
            <person name="Worley K.C."/>
            <person name="Kovar C.L."/>
            <person name="Muzny D.M."/>
            <person name="Gibbs R.A."/>
            <person name="Cree A."/>
            <person name="Dihn H.H."/>
            <person name="Fowler G."/>
            <person name="Jhangiani S."/>
            <person name="Joshi V."/>
            <person name="Lee S."/>
            <person name="Lewis L.R."/>
            <person name="Nazareth L.V."/>
            <person name="Okwuonu G."/>
            <person name="Santibanez J."/>
            <person name="Warren W.C."/>
            <person name="Mardis E.R."/>
            <person name="Weinstock G.M."/>
            <person name="Wilson R.K."/>
            <person name="Delehaunty K."/>
            <person name="Dooling D."/>
            <person name="Fronik C."/>
            <person name="Fulton L."/>
            <person name="Fulton B."/>
            <person name="Graves T."/>
            <person name="Minx P."/>
            <person name="Sodergren E."/>
            <person name="Birney E."/>
            <person name="Margulies E.H."/>
            <person name="Herrero J."/>
            <person name="Green E.D."/>
            <person name="Haussler D."/>
            <person name="Siepel A."/>
            <person name="Goldman N."/>
            <person name="Pollard K.S."/>
            <person name="Pedersen J.S."/>
            <person name="Lander E.S."/>
            <person name="Kellis M."/>
        </authorList>
    </citation>
    <scope>NUCLEOTIDE SEQUENCE [LARGE SCALE GENOMIC DNA]</scope>
    <source>
        <strain evidence="4">2N</strain>
    </source>
</reference>
<protein>
    <submittedName>
        <fullName evidence="3">Family with sequence similarity 219 member B</fullName>
    </submittedName>
</protein>
<accession>H0VHT9</accession>
<dbReference type="Proteomes" id="UP000005447">
    <property type="component" value="Unassembled WGS sequence"/>
</dbReference>
<dbReference type="PANTHER" id="PTHR31281">
    <property type="entry name" value="PROTEIN FAM219A"/>
    <property type="match status" value="1"/>
</dbReference>
<organism evidence="3 4">
    <name type="scientific">Cavia porcellus</name>
    <name type="common">Guinea pig</name>
    <dbReference type="NCBI Taxonomy" id="10141"/>
    <lineage>
        <taxon>Eukaryota</taxon>
        <taxon>Metazoa</taxon>
        <taxon>Chordata</taxon>
        <taxon>Craniata</taxon>
        <taxon>Vertebrata</taxon>
        <taxon>Euteleostomi</taxon>
        <taxon>Mammalia</taxon>
        <taxon>Eutheria</taxon>
        <taxon>Euarchontoglires</taxon>
        <taxon>Glires</taxon>
        <taxon>Rodentia</taxon>
        <taxon>Hystricomorpha</taxon>
        <taxon>Caviidae</taxon>
        <taxon>Cavia</taxon>
    </lineage>
</organism>
<name>H0VHT9_CAVPO</name>
<dbReference type="EMBL" id="AAKN02050770">
    <property type="status" value="NOT_ANNOTATED_CDS"/>
    <property type="molecule type" value="Genomic_DNA"/>
</dbReference>
<comment type="similarity">
    <text evidence="1">Belongs to the FAM219 family.</text>
</comment>
<dbReference type="Bgee" id="ENSCPOG00000010838">
    <property type="expression patterns" value="Expressed in pituitary gland and 13 other cell types or tissues"/>
</dbReference>
<dbReference type="GeneTree" id="ENSGT00390000000860"/>
<dbReference type="PANTHER" id="PTHR31281:SF2">
    <property type="entry name" value="PROTEIN FAM219B"/>
    <property type="match status" value="1"/>
</dbReference>
<evidence type="ECO:0000256" key="2">
    <source>
        <dbReference type="SAM" id="MobiDB-lite"/>
    </source>
</evidence>
<reference evidence="3" key="3">
    <citation type="submission" date="2025-09" db="UniProtKB">
        <authorList>
            <consortium name="Ensembl"/>
        </authorList>
    </citation>
    <scope>IDENTIFICATION</scope>
    <source>
        <strain evidence="3">2N</strain>
    </source>
</reference>
<dbReference type="Ensembl" id="ENSCPOT00000010937.3">
    <property type="protein sequence ID" value="ENSCPOP00000009733.3"/>
    <property type="gene ID" value="ENSCPOG00000010838.4"/>
</dbReference>
<reference evidence="3" key="2">
    <citation type="submission" date="2025-08" db="UniProtKB">
        <authorList>
            <consortium name="Ensembl"/>
        </authorList>
    </citation>
    <scope>IDENTIFICATION</scope>
    <source>
        <strain evidence="3">2N</strain>
    </source>
</reference>
<feature type="region of interest" description="Disordered" evidence="2">
    <location>
        <begin position="76"/>
        <end position="122"/>
    </location>
</feature>
<dbReference type="AlphaFoldDB" id="H0VHT9"/>
<evidence type="ECO:0000313" key="4">
    <source>
        <dbReference type="Proteomes" id="UP000005447"/>
    </source>
</evidence>
<dbReference type="InterPro" id="IPR029339">
    <property type="entry name" value="FAM219"/>
</dbReference>
<dbReference type="Pfam" id="PF15260">
    <property type="entry name" value="FAM219A"/>
    <property type="match status" value="1"/>
</dbReference>